<protein>
    <submittedName>
        <fullName evidence="1">Uncharacterized protein</fullName>
    </submittedName>
</protein>
<reference evidence="1" key="1">
    <citation type="journal article" date="2021" name="PeerJ">
        <title>Extensive microbial diversity within the chicken gut microbiome revealed by metagenomics and culture.</title>
        <authorList>
            <person name="Gilroy R."/>
            <person name="Ravi A."/>
            <person name="Getino M."/>
            <person name="Pursley I."/>
            <person name="Horton D.L."/>
            <person name="Alikhan N.F."/>
            <person name="Baker D."/>
            <person name="Gharbi K."/>
            <person name="Hall N."/>
            <person name="Watson M."/>
            <person name="Adriaenssens E.M."/>
            <person name="Foster-Nyarko E."/>
            <person name="Jarju S."/>
            <person name="Secka A."/>
            <person name="Antonio M."/>
            <person name="Oren A."/>
            <person name="Chaudhuri R.R."/>
            <person name="La Ragione R."/>
            <person name="Hildebrand F."/>
            <person name="Pallen M.J."/>
        </authorList>
    </citation>
    <scope>NUCLEOTIDE SEQUENCE</scope>
    <source>
        <strain evidence="1">4376</strain>
    </source>
</reference>
<reference evidence="1" key="2">
    <citation type="submission" date="2021-04" db="EMBL/GenBank/DDBJ databases">
        <authorList>
            <person name="Gilroy R."/>
        </authorList>
    </citation>
    <scope>NUCLEOTIDE SEQUENCE</scope>
    <source>
        <strain evidence="1">4376</strain>
    </source>
</reference>
<accession>A0A9D1RY37</accession>
<evidence type="ECO:0000313" key="2">
    <source>
        <dbReference type="Proteomes" id="UP000824189"/>
    </source>
</evidence>
<organism evidence="1 2">
    <name type="scientific">Candidatus Corynebacterium gallistercoris</name>
    <dbReference type="NCBI Taxonomy" id="2838530"/>
    <lineage>
        <taxon>Bacteria</taxon>
        <taxon>Bacillati</taxon>
        <taxon>Actinomycetota</taxon>
        <taxon>Actinomycetes</taxon>
        <taxon>Mycobacteriales</taxon>
        <taxon>Corynebacteriaceae</taxon>
        <taxon>Corynebacterium</taxon>
    </lineage>
</organism>
<dbReference type="Proteomes" id="UP000824189">
    <property type="component" value="Unassembled WGS sequence"/>
</dbReference>
<gene>
    <name evidence="1" type="ORF">H9867_02805</name>
</gene>
<evidence type="ECO:0000313" key="1">
    <source>
        <dbReference type="EMBL" id="HIW95408.1"/>
    </source>
</evidence>
<dbReference type="AlphaFoldDB" id="A0A9D1RY37"/>
<dbReference type="EMBL" id="DXFZ01000036">
    <property type="protein sequence ID" value="HIW95408.1"/>
    <property type="molecule type" value="Genomic_DNA"/>
</dbReference>
<proteinExistence type="predicted"/>
<comment type="caution">
    <text evidence="1">The sequence shown here is derived from an EMBL/GenBank/DDBJ whole genome shotgun (WGS) entry which is preliminary data.</text>
</comment>
<name>A0A9D1RY37_9CORY</name>
<sequence length="56" mass="6091">MIVLTVLLTIFGLAILTTGALAFTGKLPGNSFVGLHIPEASYPRSECSMILRRDER</sequence>